<keyword evidence="2 8" id="KW-0813">Transport</keyword>
<gene>
    <name evidence="11" type="ORF">H5411_42000</name>
</gene>
<evidence type="ECO:0000313" key="11">
    <source>
        <dbReference type="EMBL" id="MBB2505681.1"/>
    </source>
</evidence>
<dbReference type="InterPro" id="IPR000515">
    <property type="entry name" value="MetI-like"/>
</dbReference>
<dbReference type="PROSITE" id="PS50928">
    <property type="entry name" value="ABC_TM1"/>
    <property type="match status" value="1"/>
</dbReference>
<keyword evidence="5" id="KW-0029">Amino-acid transport</keyword>
<feature type="domain" description="ABC transmembrane type-1" evidence="10">
    <location>
        <begin position="58"/>
        <end position="265"/>
    </location>
</feature>
<sequence>MDSNALVVRPQRHPGRWVGGVVVLLVTAQLVYSMTTNPRFEWGVVGHYLFSHAILAGLLNTIQLTVVAMVIGSALGTVLAVLRLSPNPAISGVVGAYVWAFRATPLLVQLLFWYNLAALYPSVGLAVPFGGPMLIGASADQLVSVWTAALLGLSLHQGAYTAEIVRAGILSVDPGQREAATALGMSRLLALRRVVLPQAMRAIVPPMGNEVISMMKTTSLVSIIAVPELLNTAQTIYARTYQTIPMLIVATLYYLVLTAVLSVGQSALERRYGRGTSRQSSSPPRLRLRPRPQPGRAPRTAEIPQEDR</sequence>
<evidence type="ECO:0000256" key="3">
    <source>
        <dbReference type="ARBA" id="ARBA00022475"/>
    </source>
</evidence>
<proteinExistence type="inferred from homology"/>
<dbReference type="GO" id="GO:0022857">
    <property type="term" value="F:transmembrane transporter activity"/>
    <property type="evidence" value="ECO:0007669"/>
    <property type="project" value="InterPro"/>
</dbReference>
<evidence type="ECO:0000256" key="8">
    <source>
        <dbReference type="RuleBase" id="RU363032"/>
    </source>
</evidence>
<feature type="transmembrane region" description="Helical" evidence="8">
    <location>
        <begin position="17"/>
        <end position="34"/>
    </location>
</feature>
<evidence type="ECO:0000256" key="5">
    <source>
        <dbReference type="ARBA" id="ARBA00022970"/>
    </source>
</evidence>
<dbReference type="Proteomes" id="UP000550260">
    <property type="component" value="Unassembled WGS sequence"/>
</dbReference>
<evidence type="ECO:0000256" key="2">
    <source>
        <dbReference type="ARBA" id="ARBA00022448"/>
    </source>
</evidence>
<reference evidence="11 12" key="1">
    <citation type="submission" date="2020-08" db="EMBL/GenBank/DDBJ databases">
        <title>Amycolatopsis echigonensis JCM 21831.</title>
        <authorList>
            <person name="Tedsree N."/>
            <person name="Kuncharoen N."/>
            <person name="Likhitwitayawuid K."/>
            <person name="Tanasupawat S."/>
        </authorList>
    </citation>
    <scope>NUCLEOTIDE SEQUENCE [LARGE SCALE GENOMIC DNA]</scope>
    <source>
        <strain evidence="11 12">JCM 21831</strain>
    </source>
</reference>
<evidence type="ECO:0000256" key="1">
    <source>
        <dbReference type="ARBA" id="ARBA00004651"/>
    </source>
</evidence>
<dbReference type="InterPro" id="IPR035906">
    <property type="entry name" value="MetI-like_sf"/>
</dbReference>
<evidence type="ECO:0000256" key="6">
    <source>
        <dbReference type="ARBA" id="ARBA00022989"/>
    </source>
</evidence>
<dbReference type="GO" id="GO:0043190">
    <property type="term" value="C:ATP-binding cassette (ABC) transporter complex"/>
    <property type="evidence" value="ECO:0007669"/>
    <property type="project" value="InterPro"/>
</dbReference>
<name>A0A8E2B938_9PSEU</name>
<dbReference type="CDD" id="cd06261">
    <property type="entry name" value="TM_PBP2"/>
    <property type="match status" value="1"/>
</dbReference>
<protein>
    <submittedName>
        <fullName evidence="11">Amino acid ABC transporter permease</fullName>
    </submittedName>
</protein>
<dbReference type="SUPFAM" id="SSF161098">
    <property type="entry name" value="MetI-like"/>
    <property type="match status" value="1"/>
</dbReference>
<dbReference type="InterPro" id="IPR043429">
    <property type="entry name" value="ArtM/GltK/GlnP/TcyL/YhdX-like"/>
</dbReference>
<evidence type="ECO:0000256" key="4">
    <source>
        <dbReference type="ARBA" id="ARBA00022692"/>
    </source>
</evidence>
<evidence type="ECO:0000259" key="10">
    <source>
        <dbReference type="PROSITE" id="PS50928"/>
    </source>
</evidence>
<comment type="caution">
    <text evidence="11">The sequence shown here is derived from an EMBL/GenBank/DDBJ whole genome shotgun (WGS) entry which is preliminary data.</text>
</comment>
<dbReference type="AlphaFoldDB" id="A0A8E2B938"/>
<keyword evidence="3" id="KW-1003">Cell membrane</keyword>
<accession>A0A8E2B938</accession>
<keyword evidence="7 8" id="KW-0472">Membrane</keyword>
<comment type="similarity">
    <text evidence="8">Belongs to the binding-protein-dependent transport system permease family.</text>
</comment>
<feature type="transmembrane region" description="Helical" evidence="8">
    <location>
        <begin position="54"/>
        <end position="82"/>
    </location>
</feature>
<keyword evidence="4 8" id="KW-0812">Transmembrane</keyword>
<comment type="subcellular location">
    <subcellularLocation>
        <location evidence="1 8">Cell membrane</location>
        <topology evidence="1 8">Multi-pass membrane protein</topology>
    </subcellularLocation>
</comment>
<dbReference type="NCBIfam" id="TIGR01726">
    <property type="entry name" value="HEQRo_perm_3TM"/>
    <property type="match status" value="1"/>
</dbReference>
<keyword evidence="6 8" id="KW-1133">Transmembrane helix</keyword>
<evidence type="ECO:0000313" key="12">
    <source>
        <dbReference type="Proteomes" id="UP000550260"/>
    </source>
</evidence>
<feature type="region of interest" description="Disordered" evidence="9">
    <location>
        <begin position="271"/>
        <end position="308"/>
    </location>
</feature>
<organism evidence="11 12">
    <name type="scientific">Amycolatopsis echigonensis</name>
    <dbReference type="NCBI Taxonomy" id="2576905"/>
    <lineage>
        <taxon>Bacteria</taxon>
        <taxon>Bacillati</taxon>
        <taxon>Actinomycetota</taxon>
        <taxon>Actinomycetes</taxon>
        <taxon>Pseudonocardiales</taxon>
        <taxon>Pseudonocardiaceae</taxon>
        <taxon>Amycolatopsis</taxon>
    </lineage>
</organism>
<dbReference type="RefSeq" id="WP_183127142.1">
    <property type="nucleotide sequence ID" value="NZ_JACJHR010000116.1"/>
</dbReference>
<dbReference type="EMBL" id="JACJHR010000116">
    <property type="protein sequence ID" value="MBB2505681.1"/>
    <property type="molecule type" value="Genomic_DNA"/>
</dbReference>
<dbReference type="PANTHER" id="PTHR30614">
    <property type="entry name" value="MEMBRANE COMPONENT OF AMINO ACID ABC TRANSPORTER"/>
    <property type="match status" value="1"/>
</dbReference>
<dbReference type="FunFam" id="1.10.3720.10:FF:000006">
    <property type="entry name" value="Glutamate/aspartate ABC transporter, permease protein GltK"/>
    <property type="match status" value="1"/>
</dbReference>
<feature type="transmembrane region" description="Helical" evidence="8">
    <location>
        <begin position="244"/>
        <end position="264"/>
    </location>
</feature>
<dbReference type="PANTHER" id="PTHR30614:SF0">
    <property type="entry name" value="L-CYSTINE TRANSPORT SYSTEM PERMEASE PROTEIN TCYL"/>
    <property type="match status" value="1"/>
</dbReference>
<dbReference type="Gene3D" id="1.10.3720.10">
    <property type="entry name" value="MetI-like"/>
    <property type="match status" value="1"/>
</dbReference>
<dbReference type="GO" id="GO:0006865">
    <property type="term" value="P:amino acid transport"/>
    <property type="evidence" value="ECO:0007669"/>
    <property type="project" value="UniProtKB-KW"/>
</dbReference>
<evidence type="ECO:0000256" key="7">
    <source>
        <dbReference type="ARBA" id="ARBA00023136"/>
    </source>
</evidence>
<dbReference type="Pfam" id="PF00528">
    <property type="entry name" value="BPD_transp_1"/>
    <property type="match status" value="1"/>
</dbReference>
<evidence type="ECO:0000256" key="9">
    <source>
        <dbReference type="SAM" id="MobiDB-lite"/>
    </source>
</evidence>
<dbReference type="InterPro" id="IPR010065">
    <property type="entry name" value="AA_ABC_transptr_permease_3TM"/>
</dbReference>